<dbReference type="EMBL" id="BSPC01000022">
    <property type="protein sequence ID" value="GLS19417.1"/>
    <property type="molecule type" value="Genomic_DNA"/>
</dbReference>
<comment type="caution">
    <text evidence="2">The sequence shown here is derived from an EMBL/GenBank/DDBJ whole genome shotgun (WGS) entry which is preliminary data.</text>
</comment>
<keyword evidence="1" id="KW-0472">Membrane</keyword>
<keyword evidence="1" id="KW-0812">Transmembrane</keyword>
<dbReference type="RefSeq" id="WP_284312344.1">
    <property type="nucleotide sequence ID" value="NZ_BSPC01000022.1"/>
</dbReference>
<feature type="transmembrane region" description="Helical" evidence="1">
    <location>
        <begin position="45"/>
        <end position="63"/>
    </location>
</feature>
<gene>
    <name evidence="2" type="ORF">GCM10007874_24340</name>
</gene>
<organism evidence="2 3">
    <name type="scientific">Labrys miyagiensis</name>
    <dbReference type="NCBI Taxonomy" id="346912"/>
    <lineage>
        <taxon>Bacteria</taxon>
        <taxon>Pseudomonadati</taxon>
        <taxon>Pseudomonadota</taxon>
        <taxon>Alphaproteobacteria</taxon>
        <taxon>Hyphomicrobiales</taxon>
        <taxon>Xanthobacteraceae</taxon>
        <taxon>Labrys</taxon>
    </lineage>
</organism>
<reference evidence="3" key="1">
    <citation type="journal article" date="2019" name="Int. J. Syst. Evol. Microbiol.">
        <title>The Global Catalogue of Microorganisms (GCM) 10K type strain sequencing project: providing services to taxonomists for standard genome sequencing and annotation.</title>
        <authorList>
            <consortium name="The Broad Institute Genomics Platform"/>
            <consortium name="The Broad Institute Genome Sequencing Center for Infectious Disease"/>
            <person name="Wu L."/>
            <person name="Ma J."/>
        </authorList>
    </citation>
    <scope>NUCLEOTIDE SEQUENCE [LARGE SCALE GENOMIC DNA]</scope>
    <source>
        <strain evidence="3">NBRC 101365</strain>
    </source>
</reference>
<accession>A0ABQ6CIH1</accession>
<feature type="transmembrane region" description="Helical" evidence="1">
    <location>
        <begin position="21"/>
        <end position="39"/>
    </location>
</feature>
<evidence type="ECO:0000313" key="2">
    <source>
        <dbReference type="EMBL" id="GLS19417.1"/>
    </source>
</evidence>
<evidence type="ECO:0000313" key="3">
    <source>
        <dbReference type="Proteomes" id="UP001156882"/>
    </source>
</evidence>
<sequence length="72" mass="7559">MSVLLEVLRELVGMFIADARLTITTLILVAAVAALALGLGVEPLLCGGVLLAGCLVILIEAVLREARHRRAP</sequence>
<keyword evidence="3" id="KW-1185">Reference proteome</keyword>
<keyword evidence="1" id="KW-1133">Transmembrane helix</keyword>
<dbReference type="Proteomes" id="UP001156882">
    <property type="component" value="Unassembled WGS sequence"/>
</dbReference>
<evidence type="ECO:0000256" key="1">
    <source>
        <dbReference type="SAM" id="Phobius"/>
    </source>
</evidence>
<proteinExistence type="predicted"/>
<name>A0ABQ6CIH1_9HYPH</name>
<protein>
    <submittedName>
        <fullName evidence="2">Uncharacterized protein</fullName>
    </submittedName>
</protein>